<keyword evidence="1" id="KW-0808">Transferase</keyword>
<evidence type="ECO:0000313" key="1">
    <source>
        <dbReference type="EMBL" id="KAF0709493.1"/>
    </source>
</evidence>
<dbReference type="Proteomes" id="UP000478052">
    <property type="component" value="Unassembled WGS sequence"/>
</dbReference>
<protein>
    <submittedName>
        <fullName evidence="1">Reverse transcriptase domain-containing protein</fullName>
    </submittedName>
</protein>
<gene>
    <name evidence="1" type="ORF">FWK35_00039215</name>
</gene>
<proteinExistence type="predicted"/>
<sequence>MHFRIYNTNHNIYEKKIYIHTSSCNYSNCIVDCYLLEEVDNIKYLGLFYDNNLKWYTHIHFLTKTIRKLFYILKDIRYICRIQHKLIIYLSLVQSILNFGIEFWHSAYTSHINNLSRTINRLIKYILNKSSSNIIIINKLIL</sequence>
<keyword evidence="2" id="KW-1185">Reference proteome</keyword>
<organism evidence="1 2">
    <name type="scientific">Aphis craccivora</name>
    <name type="common">Cowpea aphid</name>
    <dbReference type="NCBI Taxonomy" id="307492"/>
    <lineage>
        <taxon>Eukaryota</taxon>
        <taxon>Metazoa</taxon>
        <taxon>Ecdysozoa</taxon>
        <taxon>Arthropoda</taxon>
        <taxon>Hexapoda</taxon>
        <taxon>Insecta</taxon>
        <taxon>Pterygota</taxon>
        <taxon>Neoptera</taxon>
        <taxon>Paraneoptera</taxon>
        <taxon>Hemiptera</taxon>
        <taxon>Sternorrhyncha</taxon>
        <taxon>Aphidomorpha</taxon>
        <taxon>Aphidoidea</taxon>
        <taxon>Aphididae</taxon>
        <taxon>Aphidini</taxon>
        <taxon>Aphis</taxon>
        <taxon>Aphis</taxon>
    </lineage>
</organism>
<dbReference type="OrthoDB" id="6630711at2759"/>
<reference evidence="1 2" key="1">
    <citation type="submission" date="2019-08" db="EMBL/GenBank/DDBJ databases">
        <title>Whole genome of Aphis craccivora.</title>
        <authorList>
            <person name="Voronova N.V."/>
            <person name="Shulinski R.S."/>
            <person name="Bandarenka Y.V."/>
            <person name="Zhorov D.G."/>
            <person name="Warner D."/>
        </authorList>
    </citation>
    <scope>NUCLEOTIDE SEQUENCE [LARGE SCALE GENOMIC DNA]</scope>
    <source>
        <strain evidence="1">180601</strain>
        <tissue evidence="1">Whole Body</tissue>
    </source>
</reference>
<dbReference type="GO" id="GO:0003964">
    <property type="term" value="F:RNA-directed DNA polymerase activity"/>
    <property type="evidence" value="ECO:0007669"/>
    <property type="project" value="UniProtKB-KW"/>
</dbReference>
<keyword evidence="1" id="KW-0548">Nucleotidyltransferase</keyword>
<evidence type="ECO:0000313" key="2">
    <source>
        <dbReference type="Proteomes" id="UP000478052"/>
    </source>
</evidence>
<dbReference type="AlphaFoldDB" id="A0A6G0VU18"/>
<name>A0A6G0VU18_APHCR</name>
<dbReference type="EMBL" id="VUJU01011897">
    <property type="protein sequence ID" value="KAF0709493.1"/>
    <property type="molecule type" value="Genomic_DNA"/>
</dbReference>
<keyword evidence="1" id="KW-0695">RNA-directed DNA polymerase</keyword>
<comment type="caution">
    <text evidence="1">The sequence shown here is derived from an EMBL/GenBank/DDBJ whole genome shotgun (WGS) entry which is preliminary data.</text>
</comment>
<accession>A0A6G0VU18</accession>